<dbReference type="EMBL" id="HG793180">
    <property type="protein sequence ID" value="CRL30273.1"/>
    <property type="molecule type" value="Genomic_DNA"/>
</dbReference>
<reference evidence="1 2" key="1">
    <citation type="journal article" date="2014" name="Nat. Commun.">
        <title>Multiple recent horizontal transfers of a large genomic region in cheese making fungi.</title>
        <authorList>
            <person name="Cheeseman K."/>
            <person name="Ropars J."/>
            <person name="Renault P."/>
            <person name="Dupont J."/>
            <person name="Gouzy J."/>
            <person name="Branca A."/>
            <person name="Abraham A.L."/>
            <person name="Ceppi M."/>
            <person name="Conseiller E."/>
            <person name="Debuchy R."/>
            <person name="Malagnac F."/>
            <person name="Goarin A."/>
            <person name="Silar P."/>
            <person name="Lacoste S."/>
            <person name="Sallet E."/>
            <person name="Bensimon A."/>
            <person name="Giraud T."/>
            <person name="Brygoo Y."/>
        </authorList>
    </citation>
    <scope>NUCLEOTIDE SEQUENCE [LARGE SCALE GENOMIC DNA]</scope>
    <source>
        <strain evidence="2">FM 013</strain>
    </source>
</reference>
<evidence type="ECO:0000313" key="2">
    <source>
        <dbReference type="Proteomes" id="UP000053732"/>
    </source>
</evidence>
<dbReference type="AlphaFoldDB" id="A0A0G4PV18"/>
<proteinExistence type="predicted"/>
<gene>
    <name evidence="1" type="ORF">PCAMFM013_S047g000001</name>
</gene>
<dbReference type="Proteomes" id="UP000053732">
    <property type="component" value="Unassembled WGS sequence"/>
</dbReference>
<organism evidence="1 2">
    <name type="scientific">Penicillium camemberti (strain FM 013)</name>
    <dbReference type="NCBI Taxonomy" id="1429867"/>
    <lineage>
        <taxon>Eukaryota</taxon>
        <taxon>Fungi</taxon>
        <taxon>Dikarya</taxon>
        <taxon>Ascomycota</taxon>
        <taxon>Pezizomycotina</taxon>
        <taxon>Eurotiomycetes</taxon>
        <taxon>Eurotiomycetidae</taxon>
        <taxon>Eurotiales</taxon>
        <taxon>Aspergillaceae</taxon>
        <taxon>Penicillium</taxon>
    </lineage>
</organism>
<keyword evidence="2" id="KW-1185">Reference proteome</keyword>
<protein>
    <submittedName>
        <fullName evidence="1">Str. FM013</fullName>
    </submittedName>
</protein>
<sequence>MAPNIAKYTLVLIHDMITSEELTASQMADAADCSKRAIIRIRKFLRSSFPGNNNFAP</sequence>
<accession>A0A0G4PV18</accession>
<dbReference type="STRING" id="1429867.A0A0G4PV18"/>
<evidence type="ECO:0000313" key="1">
    <source>
        <dbReference type="EMBL" id="CRL30273.1"/>
    </source>
</evidence>
<name>A0A0G4PV18_PENC3</name>